<dbReference type="GO" id="GO:0030163">
    <property type="term" value="P:protein catabolic process"/>
    <property type="evidence" value="ECO:0007669"/>
    <property type="project" value="InterPro"/>
</dbReference>
<feature type="active site" evidence="2">
    <location>
        <position position="700"/>
    </location>
</feature>
<comment type="catalytic activity">
    <reaction evidence="2">
        <text>Hydrolysis of proteins in presence of ATP.</text>
        <dbReference type="EC" id="3.4.21.53"/>
    </reaction>
</comment>
<evidence type="ECO:0000313" key="6">
    <source>
        <dbReference type="Proteomes" id="UP000190285"/>
    </source>
</evidence>
<dbReference type="Pfam" id="PF13654">
    <property type="entry name" value="AAA_32"/>
    <property type="match status" value="1"/>
</dbReference>
<dbReference type="PANTHER" id="PTHR10046">
    <property type="entry name" value="ATP DEPENDENT LON PROTEASE FAMILY MEMBER"/>
    <property type="match status" value="1"/>
</dbReference>
<feature type="domain" description="Lon proteolytic" evidence="4">
    <location>
        <begin position="567"/>
        <end position="762"/>
    </location>
</feature>
<accession>A0A1T5JH99</accession>
<evidence type="ECO:0000313" key="5">
    <source>
        <dbReference type="EMBL" id="SKC50977.1"/>
    </source>
</evidence>
<dbReference type="EC" id="3.4.21.53" evidence="2"/>
<dbReference type="EMBL" id="FUZT01000002">
    <property type="protein sequence ID" value="SKC50977.1"/>
    <property type="molecule type" value="Genomic_DNA"/>
</dbReference>
<dbReference type="PRINTS" id="PR00830">
    <property type="entry name" value="ENDOLAPTASE"/>
</dbReference>
<dbReference type="Pfam" id="PF05362">
    <property type="entry name" value="Lon_C"/>
    <property type="match status" value="1"/>
</dbReference>
<evidence type="ECO:0000256" key="2">
    <source>
        <dbReference type="PROSITE-ProRule" id="PRU01122"/>
    </source>
</evidence>
<dbReference type="Pfam" id="PF20436">
    <property type="entry name" value="LonB_AAA-LID"/>
    <property type="match status" value="1"/>
</dbReference>
<comment type="similarity">
    <text evidence="2">Belongs to the peptidase S16 family.</text>
</comment>
<evidence type="ECO:0000256" key="3">
    <source>
        <dbReference type="SAM" id="Coils"/>
    </source>
</evidence>
<proteinExistence type="inferred from homology"/>
<dbReference type="Gene3D" id="1.10.8.60">
    <property type="match status" value="1"/>
</dbReference>
<evidence type="ECO:0000256" key="1">
    <source>
        <dbReference type="ARBA" id="ARBA00022670"/>
    </source>
</evidence>
<dbReference type="GO" id="GO:0005524">
    <property type="term" value="F:ATP binding"/>
    <property type="evidence" value="ECO:0007669"/>
    <property type="project" value="InterPro"/>
</dbReference>
<dbReference type="InterPro" id="IPR014721">
    <property type="entry name" value="Ribsml_uS5_D2-typ_fold_subgr"/>
</dbReference>
<keyword evidence="2" id="KW-0378">Hydrolase</keyword>
<dbReference type="GO" id="GO:0004176">
    <property type="term" value="F:ATP-dependent peptidase activity"/>
    <property type="evidence" value="ECO:0007669"/>
    <property type="project" value="UniProtKB-UniRule"/>
</dbReference>
<sequence length="805" mass="91797">MIKEVKVPMNRLKNKCDVNCFKFHSTADLKPLQGIIGQERASNALDFGLSVKKKGYNIFVSGQSGTGRNSYVKLITDDKASKKNIPDDWVYVYNFKNPHSPLALNLKPGQGKKLVKDMENSIKNLKKEIENAFTSKEYENMKNALIQRYQSASENMIKELNEVAEKYDFRFARTDKGLVSMPLKEGRHMNEEDYTKLSPEEFDELREKSSKLNLESVEVFNKLRELEENYREEIKKLDVETSISVVDFHIEKLKENFNYNDKSIEYFDMLKEDIIEHIDKFKKDKDSVSNNPFAMFQIKSSEAFFDRYNVNLFIDNSEKKCAPVIVESNPTYYNLVGSVEYKNEMGVMKTDFTQIKPGALHEANGGYLVLQAKDVLSNPFAWNALKRALVTDEINIEGLGKQLGYVVTTTLKPQPIPLDLKIILIGDPYIYYMLYTYDEQFKKLFKIMADFDIEMSRDEENILKMARFIATHCEKENIKHFHRDAVGRVIEYSSRLASNQMKLSSRFNQIVELLYEADSWAEVDGSNIIEVKHIEKAIEEKVFRNNKYEEKVLEMFEYGDYLLDVDGEKIGEINGLAVTGTGEYKFGKPSKITASTYRGKAGIINIEREAKTSGKIHDKGVMIISGYLGYKYAQEKPLALSASIVFEQLYSGVDGDSASSTELYAILSSISKVPIRQYIAVTGSVNQRGEIQPIGGVNEKIEGFFKVCKLKGLTGKQGVMIPHQNVKNLMLKDEVIEAVKKGEFHIYSVKTIDEGIEILTGVPAGEKDENGKYPKGTIHYIVTDILEKLAEKAEKEKSKDNKEEK</sequence>
<feature type="active site" evidence="2">
    <location>
        <position position="657"/>
    </location>
</feature>
<dbReference type="GO" id="GO:0004252">
    <property type="term" value="F:serine-type endopeptidase activity"/>
    <property type="evidence" value="ECO:0007669"/>
    <property type="project" value="UniProtKB-UniRule"/>
</dbReference>
<dbReference type="Proteomes" id="UP000190285">
    <property type="component" value="Unassembled WGS sequence"/>
</dbReference>
<dbReference type="GO" id="GO:0006508">
    <property type="term" value="P:proteolysis"/>
    <property type="evidence" value="ECO:0007669"/>
    <property type="project" value="UniProtKB-KW"/>
</dbReference>
<dbReference type="AlphaFoldDB" id="A0A1T5JH99"/>
<dbReference type="InterPro" id="IPR046844">
    <property type="entry name" value="Lon-like_helical"/>
</dbReference>
<evidence type="ECO:0000259" key="4">
    <source>
        <dbReference type="PROSITE" id="PS51786"/>
    </source>
</evidence>
<dbReference type="PROSITE" id="PS51786">
    <property type="entry name" value="LON_PROTEOLYTIC"/>
    <property type="match status" value="1"/>
</dbReference>
<gene>
    <name evidence="5" type="ORF">SAMN02194393_01197</name>
</gene>
<dbReference type="InterPro" id="IPR041699">
    <property type="entry name" value="AAA_32"/>
</dbReference>
<dbReference type="InterPro" id="IPR020568">
    <property type="entry name" value="Ribosomal_Su5_D2-typ_SF"/>
</dbReference>
<protein>
    <recommendedName>
        <fullName evidence="2">endopeptidase La</fullName>
        <ecNumber evidence="2">3.4.21.53</ecNumber>
    </recommendedName>
</protein>
<dbReference type="Gene3D" id="3.40.50.300">
    <property type="entry name" value="P-loop containing nucleotide triphosphate hydrolases"/>
    <property type="match status" value="2"/>
</dbReference>
<dbReference type="Pfam" id="PF20437">
    <property type="entry name" value="LonC_helical"/>
    <property type="match status" value="1"/>
</dbReference>
<keyword evidence="6" id="KW-1185">Reference proteome</keyword>
<dbReference type="Gene3D" id="3.30.230.10">
    <property type="match status" value="1"/>
</dbReference>
<dbReference type="OrthoDB" id="9758568at2"/>
<keyword evidence="1 2" id="KW-0645">Protease</keyword>
<dbReference type="InterPro" id="IPR027417">
    <property type="entry name" value="P-loop_NTPase"/>
</dbReference>
<dbReference type="SUPFAM" id="SSF54211">
    <property type="entry name" value="Ribosomal protein S5 domain 2-like"/>
    <property type="match status" value="1"/>
</dbReference>
<dbReference type="SUPFAM" id="SSF52540">
    <property type="entry name" value="P-loop containing nucleoside triphosphate hydrolases"/>
    <property type="match status" value="1"/>
</dbReference>
<dbReference type="InterPro" id="IPR008269">
    <property type="entry name" value="Lon_proteolytic"/>
</dbReference>
<organism evidence="5 6">
    <name type="scientific">Maledivibacter halophilus</name>
    <dbReference type="NCBI Taxonomy" id="36842"/>
    <lineage>
        <taxon>Bacteria</taxon>
        <taxon>Bacillati</taxon>
        <taxon>Bacillota</taxon>
        <taxon>Clostridia</taxon>
        <taxon>Peptostreptococcales</taxon>
        <taxon>Caminicellaceae</taxon>
        <taxon>Maledivibacter</taxon>
    </lineage>
</organism>
<keyword evidence="3" id="KW-0175">Coiled coil</keyword>
<reference evidence="5 6" key="1">
    <citation type="submission" date="2017-02" db="EMBL/GenBank/DDBJ databases">
        <authorList>
            <person name="Peterson S.W."/>
        </authorList>
    </citation>
    <scope>NUCLEOTIDE SEQUENCE [LARGE SCALE GENOMIC DNA]</scope>
    <source>
        <strain evidence="5 6">M1</strain>
    </source>
</reference>
<name>A0A1T5JH99_9FIRM</name>
<keyword evidence="2" id="KW-0720">Serine protease</keyword>
<dbReference type="RefSeq" id="WP_079490056.1">
    <property type="nucleotide sequence ID" value="NZ_FUZT01000002.1"/>
</dbReference>
<dbReference type="STRING" id="36842.SAMN02194393_01197"/>
<dbReference type="InterPro" id="IPR027065">
    <property type="entry name" value="Lon_Prtase"/>
</dbReference>
<feature type="coiled-coil region" evidence="3">
    <location>
        <begin position="115"/>
        <end position="166"/>
    </location>
</feature>
<dbReference type="InterPro" id="IPR046843">
    <property type="entry name" value="LonB_AAA-LID"/>
</dbReference>